<comment type="caution">
    <text evidence="1">The sequence shown here is derived from an EMBL/GenBank/DDBJ whole genome shotgun (WGS) entry which is preliminary data.</text>
</comment>
<sequence>MPISKAQQISQTINSNWLFFKGDTAANEKVKWEKISLPHSFNTHDVMDDDPGYYRGKTWYKKTIYIPGSWSQKVIYLHFEGANQVATIFLNGKKVTQHTGGYNGFNVRLNDLLQFNPAGITVALAVQVDNSFDPDIPTLTADFTFFGGIYRDVRLNVYEKIHFRADDRAARSLYIATPAVTANSASVLIHGDIAGINAGSTPVSITHVLLDRDGKQIAKNEQLLKLKTGITPITAEFPQIANPKLWTPENPYLYRVVSTIRDGKTKKVLDELVNPLGFRWYQFTADKGFFLNGKPYKIWGTSRHQDNMLMGNALPDALHVKDLRLLKEMGANFLRVAHYPQDPAILEACDRLGLLACVEVPIVNTITESDAFYRNSKEMQVEMVRQNYNHPSVIMWTYMNEVLLKAPFKGQPKRQEVYYQNVVKLARSIDSLLQKEDPYRYTMLVFSSNYELFKRIGLLQVPQVVGWNLYNGWYTAGIEKFGEHIDRHHREFPQTPILITEYGADGDPRIRSLSPVRFDKSQEYETYFHKEYIKAIASRAYVSGGIAWNLADFNSETREEAMPHINNKGLLDIYRKPKDVYFFYQSYLLKQPFIRIGSRNWKLRSGTAESDQELSCRQQVEVYTNQQSEVTLSRNGRVIGTVSPTNGIAAFDVPFANGLNLLEAAVQSSGSTIKDAAEIDFLLLPMSLKSKTLPFSELNVSLGDNRYFIDENAHQVWLPEKEYQTGSWGYIGGEVYRIPNSSRHPYGSDKNILGTDYDPVYETQRTGIKEFRFDVPDGRYELSLHFAELISDQKREALVYNLDNKEARAEKQAERMFDVSVNGIKMIDQLGSGNYLVPETAYSTRLFLDVKDGKGIIVLFTPIKGETILNGIQLRKIY</sequence>
<name>A0ACC6KS41_9SPHI</name>
<gene>
    <name evidence="1" type="ORF">J2X78_000725</name>
</gene>
<protein>
    <submittedName>
        <fullName evidence="1">Beta-galactosidase</fullName>
        <ecNumber evidence="1">3.2.1.23</ecNumber>
    </submittedName>
</protein>
<reference evidence="1" key="1">
    <citation type="submission" date="2023-07" db="EMBL/GenBank/DDBJ databases">
        <title>Sorghum-associated microbial communities from plants grown in Nebraska, USA.</title>
        <authorList>
            <person name="Schachtman D."/>
        </authorList>
    </citation>
    <scope>NUCLEOTIDE SEQUENCE</scope>
    <source>
        <strain evidence="1">2697</strain>
    </source>
</reference>
<evidence type="ECO:0000313" key="2">
    <source>
        <dbReference type="Proteomes" id="UP001246858"/>
    </source>
</evidence>
<keyword evidence="1" id="KW-0326">Glycosidase</keyword>
<proteinExistence type="predicted"/>
<evidence type="ECO:0000313" key="1">
    <source>
        <dbReference type="EMBL" id="MDR6782173.1"/>
    </source>
</evidence>
<organism evidence="1 2">
    <name type="scientific">Pedobacter africanus</name>
    <dbReference type="NCBI Taxonomy" id="151894"/>
    <lineage>
        <taxon>Bacteria</taxon>
        <taxon>Pseudomonadati</taxon>
        <taxon>Bacteroidota</taxon>
        <taxon>Sphingobacteriia</taxon>
        <taxon>Sphingobacteriales</taxon>
        <taxon>Sphingobacteriaceae</taxon>
        <taxon>Pedobacter</taxon>
    </lineage>
</organism>
<dbReference type="EMBL" id="JAVDTF010000001">
    <property type="protein sequence ID" value="MDR6782173.1"/>
    <property type="molecule type" value="Genomic_DNA"/>
</dbReference>
<keyword evidence="1" id="KW-0378">Hydrolase</keyword>
<dbReference type="EC" id="3.2.1.23" evidence="1"/>
<accession>A0ACC6KS41</accession>
<dbReference type="Proteomes" id="UP001246858">
    <property type="component" value="Unassembled WGS sequence"/>
</dbReference>
<keyword evidence="2" id="KW-1185">Reference proteome</keyword>